<organism evidence="1 2">
    <name type="scientific">Duganella sacchari</name>
    <dbReference type="NCBI Taxonomy" id="551987"/>
    <lineage>
        <taxon>Bacteria</taxon>
        <taxon>Pseudomonadati</taxon>
        <taxon>Pseudomonadota</taxon>
        <taxon>Betaproteobacteria</taxon>
        <taxon>Burkholderiales</taxon>
        <taxon>Oxalobacteraceae</taxon>
        <taxon>Telluria group</taxon>
        <taxon>Duganella</taxon>
    </lineage>
</organism>
<evidence type="ECO:0000313" key="1">
    <source>
        <dbReference type="EMBL" id="SHN40570.1"/>
    </source>
</evidence>
<proteinExistence type="predicted"/>
<reference evidence="2" key="1">
    <citation type="submission" date="2016-11" db="EMBL/GenBank/DDBJ databases">
        <authorList>
            <person name="Varghese N."/>
            <person name="Submissions S."/>
        </authorList>
    </citation>
    <scope>NUCLEOTIDE SEQUENCE [LARGE SCALE GENOMIC DNA]</scope>
    <source>
        <strain evidence="2">Sac-22</strain>
    </source>
</reference>
<sequence length="338" mass="36119">MARQSDEFLMAWSSLSGLSSEPGWQAIPIAPAFPLALQAGRRSPDNAEAVLVGFPSIHLSASDKLPEGQGFAVERVDPQGDSKLWLALTRKAAGSEDLFASMASDVVGALDDAVAVGSNEQKLLRVFIGRVGAWQEFMRKGLQALSPEAEIGLVGELSVLRSIMDAGVPAPLAVESWLGPLDALQDFELGTGALEVKSTLSAIGFPAKIGSLEQLEDSVRQPLFVVSVRLKQTSTGKTLPEIVDEMQCIVKGEPEAERLLAERLLAAGFIEQHGDRYSRRFSAAGTRIIEVDKDFPRLTLGNVPVGITKATYEIDLDKAAGTVLGIDEALKKLGAMKL</sequence>
<dbReference type="EMBL" id="FRCX01000011">
    <property type="protein sequence ID" value="SHN40570.1"/>
    <property type="molecule type" value="Genomic_DNA"/>
</dbReference>
<dbReference type="RefSeq" id="WP_072787589.1">
    <property type="nucleotide sequence ID" value="NZ_FRCX01000011.1"/>
</dbReference>
<accession>A0A1M7R5V9</accession>
<dbReference type="Proteomes" id="UP000184339">
    <property type="component" value="Unassembled WGS sequence"/>
</dbReference>
<dbReference type="STRING" id="551987.SAMN05192549_11117"/>
<dbReference type="InterPro" id="IPR025534">
    <property type="entry name" value="DUF4420"/>
</dbReference>
<dbReference type="OrthoDB" id="2808696at2"/>
<name>A0A1M7R5V9_9BURK</name>
<keyword evidence="2" id="KW-1185">Reference proteome</keyword>
<evidence type="ECO:0000313" key="2">
    <source>
        <dbReference type="Proteomes" id="UP000184339"/>
    </source>
</evidence>
<gene>
    <name evidence="1" type="ORF">SAMN05192549_11117</name>
</gene>
<dbReference type="AlphaFoldDB" id="A0A1M7R5V9"/>
<dbReference type="Pfam" id="PF14390">
    <property type="entry name" value="DUF4420"/>
    <property type="match status" value="1"/>
</dbReference>
<protein>
    <submittedName>
        <fullName evidence="1">Putative PD-(D/E)XK family member</fullName>
    </submittedName>
</protein>